<feature type="chain" id="PRO_5009939478" description="Toxin co-regulated pilus biosynthesis protein Q" evidence="1">
    <location>
        <begin position="21"/>
        <end position="153"/>
    </location>
</feature>
<proteinExistence type="predicted"/>
<evidence type="ECO:0000313" key="2">
    <source>
        <dbReference type="EMBL" id="SIR01827.1"/>
    </source>
</evidence>
<reference evidence="2 3" key="1">
    <citation type="submission" date="2017-01" db="EMBL/GenBank/DDBJ databases">
        <authorList>
            <person name="Mah S.A."/>
            <person name="Swanson W.J."/>
            <person name="Moy G.W."/>
            <person name="Vacquier V.D."/>
        </authorList>
    </citation>
    <scope>NUCLEOTIDE SEQUENCE [LARGE SCALE GENOMIC DNA]</scope>
    <source>
        <strain evidence="2 3">DSM 7027</strain>
    </source>
</reference>
<name>A0A1N6XHS6_9GAMM</name>
<sequence>MNYSLFSCIALLTLPVIVQAEPISPIGGLERSLSEMELRHQHMTERQWGEFANTGSDQPKKAKAASISKSSVLEGYAVEVSLESGDIEQQFDNLARRLGYRKGVWQLSPFVLDKPKIIYANSREEALAQVLNISGQSGRIAIYRNGVVGAEPS</sequence>
<dbReference type="STRING" id="49186.SAMN05421647_11432"/>
<gene>
    <name evidence="2" type="ORF">SAMN05421647_11432</name>
</gene>
<dbReference type="EMBL" id="FTMN01000014">
    <property type="protein sequence ID" value="SIR01827.1"/>
    <property type="molecule type" value="Genomic_DNA"/>
</dbReference>
<keyword evidence="3" id="KW-1185">Reference proteome</keyword>
<accession>A0A1N6XHS6</accession>
<feature type="signal peptide" evidence="1">
    <location>
        <begin position="1"/>
        <end position="20"/>
    </location>
</feature>
<evidence type="ECO:0000256" key="1">
    <source>
        <dbReference type="SAM" id="SignalP"/>
    </source>
</evidence>
<dbReference type="Proteomes" id="UP000186895">
    <property type="component" value="Unassembled WGS sequence"/>
</dbReference>
<organism evidence="2 3">
    <name type="scientific">Marinobacterium stanieri</name>
    <dbReference type="NCBI Taxonomy" id="49186"/>
    <lineage>
        <taxon>Bacteria</taxon>
        <taxon>Pseudomonadati</taxon>
        <taxon>Pseudomonadota</taxon>
        <taxon>Gammaproteobacteria</taxon>
        <taxon>Oceanospirillales</taxon>
        <taxon>Oceanospirillaceae</taxon>
        <taxon>Marinobacterium</taxon>
    </lineage>
</organism>
<evidence type="ECO:0008006" key="4">
    <source>
        <dbReference type="Google" id="ProtNLM"/>
    </source>
</evidence>
<evidence type="ECO:0000313" key="3">
    <source>
        <dbReference type="Proteomes" id="UP000186895"/>
    </source>
</evidence>
<protein>
    <recommendedName>
        <fullName evidence="4">Toxin co-regulated pilus biosynthesis protein Q</fullName>
    </recommendedName>
</protein>
<keyword evidence="1" id="KW-0732">Signal</keyword>
<dbReference type="RefSeq" id="WP_076466261.1">
    <property type="nucleotide sequence ID" value="NZ_FTMN01000014.1"/>
</dbReference>
<dbReference type="AlphaFoldDB" id="A0A1N6XHS6"/>